<dbReference type="AlphaFoldDB" id="A0A2J6SA84"/>
<dbReference type="Pfam" id="PF12724">
    <property type="entry name" value="Flavodoxin_5"/>
    <property type="match status" value="1"/>
</dbReference>
<dbReference type="SUPFAM" id="SSF52218">
    <property type="entry name" value="Flavoproteins"/>
    <property type="match status" value="1"/>
</dbReference>
<gene>
    <name evidence="2" type="ORF">L207DRAFT_506645</name>
</gene>
<protein>
    <recommendedName>
        <fullName evidence="1">Flavodoxin domain-containing protein</fullName>
    </recommendedName>
</protein>
<feature type="domain" description="Flavodoxin" evidence="1">
    <location>
        <begin position="4"/>
        <end position="91"/>
    </location>
</feature>
<dbReference type="Gene3D" id="3.40.50.360">
    <property type="match status" value="1"/>
</dbReference>
<accession>A0A2J6SA84</accession>
<dbReference type="Proteomes" id="UP000235786">
    <property type="component" value="Unassembled WGS sequence"/>
</dbReference>
<dbReference type="InterPro" id="IPR026816">
    <property type="entry name" value="Flavodoxin_dom"/>
</dbReference>
<keyword evidence="3" id="KW-1185">Reference proteome</keyword>
<dbReference type="InterPro" id="IPR029039">
    <property type="entry name" value="Flavoprotein-like_sf"/>
</dbReference>
<sequence>MLILVTYYSVRGSTKEIAERIGSVLSTNIAAPSTVEVLPMEQVVDLSKYSFVIIGSPVHGFVWVEYASSWLSVNSAALSNSAVWAFSVGTPFAVGKIAQRMMESKDEEKNLAAAISKDVKLEGHVLFNGKFLKSHASSKFNFWWRVFGGKFGDFREWEKIDKWTGEIGHTIVQRIGDAV</sequence>
<evidence type="ECO:0000313" key="2">
    <source>
        <dbReference type="EMBL" id="PMD47669.1"/>
    </source>
</evidence>
<name>A0A2J6SA84_HYAVF</name>
<evidence type="ECO:0000259" key="1">
    <source>
        <dbReference type="Pfam" id="PF12724"/>
    </source>
</evidence>
<evidence type="ECO:0000313" key="3">
    <source>
        <dbReference type="Proteomes" id="UP000235786"/>
    </source>
</evidence>
<reference evidence="2 3" key="1">
    <citation type="submission" date="2016-04" db="EMBL/GenBank/DDBJ databases">
        <title>A degradative enzymes factory behind the ericoid mycorrhizal symbiosis.</title>
        <authorList>
            <consortium name="DOE Joint Genome Institute"/>
            <person name="Martino E."/>
            <person name="Morin E."/>
            <person name="Grelet G."/>
            <person name="Kuo A."/>
            <person name="Kohler A."/>
            <person name="Daghino S."/>
            <person name="Barry K."/>
            <person name="Choi C."/>
            <person name="Cichocki N."/>
            <person name="Clum A."/>
            <person name="Copeland A."/>
            <person name="Hainaut M."/>
            <person name="Haridas S."/>
            <person name="Labutti K."/>
            <person name="Lindquist E."/>
            <person name="Lipzen A."/>
            <person name="Khouja H.-R."/>
            <person name="Murat C."/>
            <person name="Ohm R."/>
            <person name="Olson A."/>
            <person name="Spatafora J."/>
            <person name="Veneault-Fourrey C."/>
            <person name="Henrissat B."/>
            <person name="Grigoriev I."/>
            <person name="Martin F."/>
            <person name="Perotto S."/>
        </authorList>
    </citation>
    <scope>NUCLEOTIDE SEQUENCE [LARGE SCALE GENOMIC DNA]</scope>
    <source>
        <strain evidence="2 3">F</strain>
    </source>
</reference>
<proteinExistence type="predicted"/>
<dbReference type="EMBL" id="KZ613938">
    <property type="protein sequence ID" value="PMD47669.1"/>
    <property type="molecule type" value="Genomic_DNA"/>
</dbReference>
<dbReference type="OrthoDB" id="3505753at2759"/>
<organism evidence="2 3">
    <name type="scientific">Hyaloscypha variabilis (strain UAMH 11265 / GT02V1 / F)</name>
    <name type="common">Meliniomyces variabilis</name>
    <dbReference type="NCBI Taxonomy" id="1149755"/>
    <lineage>
        <taxon>Eukaryota</taxon>
        <taxon>Fungi</taxon>
        <taxon>Dikarya</taxon>
        <taxon>Ascomycota</taxon>
        <taxon>Pezizomycotina</taxon>
        <taxon>Leotiomycetes</taxon>
        <taxon>Helotiales</taxon>
        <taxon>Hyaloscyphaceae</taxon>
        <taxon>Hyaloscypha</taxon>
        <taxon>Hyaloscypha variabilis</taxon>
    </lineage>
</organism>